<evidence type="ECO:0000259" key="11">
    <source>
        <dbReference type="PROSITE" id="PS52015"/>
    </source>
</evidence>
<dbReference type="InterPro" id="IPR051045">
    <property type="entry name" value="TonB-dependent_transducer"/>
</dbReference>
<dbReference type="GO" id="GO:0055085">
    <property type="term" value="P:transmembrane transport"/>
    <property type="evidence" value="ECO:0007669"/>
    <property type="project" value="InterPro"/>
</dbReference>
<keyword evidence="6" id="KW-0812">Transmembrane</keyword>
<dbReference type="InterPro" id="IPR037682">
    <property type="entry name" value="TonB_C"/>
</dbReference>
<dbReference type="PROSITE" id="PS52015">
    <property type="entry name" value="TONB_CTD"/>
    <property type="match status" value="1"/>
</dbReference>
<feature type="compositionally biased region" description="Low complexity" evidence="10">
    <location>
        <begin position="126"/>
        <end position="136"/>
    </location>
</feature>
<evidence type="ECO:0000256" key="9">
    <source>
        <dbReference type="ARBA" id="ARBA00023136"/>
    </source>
</evidence>
<dbReference type="Pfam" id="PF03544">
    <property type="entry name" value="TonB_C"/>
    <property type="match status" value="1"/>
</dbReference>
<sequence>MTSLASSESLADERPSIHPFSMLASQPPDAPTPANGPSRQGHLLKQAGPLGLVILLHIGFFYVMQSGLMQQPAPPEPKEIVAILIAAQPAPAPKPAAPQPPLPQPVPKPAKPVKPVVTPKPPQQPAPKAITTQAEPAPAPAPAEPAAATAPANSAPATATPGPVVPAAPVQPRTVTSGVEYLQPPRPEYPALSRRMGEEGTVMLRILITERGRAERADIHKSSGVPRLDEAARQAALRAVFKPYTENGRPVPVYAILPISFQLDN</sequence>
<keyword evidence="13" id="KW-1185">Reference proteome</keyword>
<evidence type="ECO:0000256" key="8">
    <source>
        <dbReference type="ARBA" id="ARBA00022989"/>
    </source>
</evidence>
<keyword evidence="5" id="KW-0997">Cell inner membrane</keyword>
<evidence type="ECO:0000256" key="1">
    <source>
        <dbReference type="ARBA" id="ARBA00004383"/>
    </source>
</evidence>
<dbReference type="OrthoDB" id="9792439at2"/>
<evidence type="ECO:0000256" key="3">
    <source>
        <dbReference type="ARBA" id="ARBA00022448"/>
    </source>
</evidence>
<comment type="caution">
    <text evidence="12">The sequence shown here is derived from an EMBL/GenBank/DDBJ whole genome shotgun (WGS) entry which is preliminary data.</text>
</comment>
<dbReference type="Gene3D" id="3.30.1150.10">
    <property type="match status" value="1"/>
</dbReference>
<accession>A0A3A3G788</accession>
<dbReference type="RefSeq" id="WP_119787853.1">
    <property type="nucleotide sequence ID" value="NZ_QYUQ01000002.1"/>
</dbReference>
<dbReference type="PANTHER" id="PTHR33446:SF2">
    <property type="entry name" value="PROTEIN TONB"/>
    <property type="match status" value="1"/>
</dbReference>
<evidence type="ECO:0000256" key="6">
    <source>
        <dbReference type="ARBA" id="ARBA00022692"/>
    </source>
</evidence>
<evidence type="ECO:0000256" key="5">
    <source>
        <dbReference type="ARBA" id="ARBA00022519"/>
    </source>
</evidence>
<keyword evidence="4" id="KW-1003">Cell membrane</keyword>
<keyword evidence="7" id="KW-0653">Protein transport</keyword>
<dbReference type="EMBL" id="QYUQ01000002">
    <property type="protein sequence ID" value="RJG04377.1"/>
    <property type="molecule type" value="Genomic_DNA"/>
</dbReference>
<evidence type="ECO:0000256" key="2">
    <source>
        <dbReference type="ARBA" id="ARBA00006555"/>
    </source>
</evidence>
<dbReference type="Proteomes" id="UP000266327">
    <property type="component" value="Unassembled WGS sequence"/>
</dbReference>
<dbReference type="PANTHER" id="PTHR33446">
    <property type="entry name" value="PROTEIN TONB-RELATED"/>
    <property type="match status" value="1"/>
</dbReference>
<proteinExistence type="inferred from homology"/>
<keyword evidence="3" id="KW-0813">Transport</keyword>
<comment type="subcellular location">
    <subcellularLocation>
        <location evidence="1">Cell inner membrane</location>
        <topology evidence="1">Single-pass membrane protein</topology>
        <orientation evidence="1">Periplasmic side</orientation>
    </subcellularLocation>
</comment>
<dbReference type="GO" id="GO:0098797">
    <property type="term" value="C:plasma membrane protein complex"/>
    <property type="evidence" value="ECO:0007669"/>
    <property type="project" value="TreeGrafter"/>
</dbReference>
<organism evidence="12 13">
    <name type="scientific">Noviherbaspirillum sedimenti</name>
    <dbReference type="NCBI Taxonomy" id="2320865"/>
    <lineage>
        <taxon>Bacteria</taxon>
        <taxon>Pseudomonadati</taxon>
        <taxon>Pseudomonadota</taxon>
        <taxon>Betaproteobacteria</taxon>
        <taxon>Burkholderiales</taxon>
        <taxon>Oxalobacteraceae</taxon>
        <taxon>Noviherbaspirillum</taxon>
    </lineage>
</organism>
<evidence type="ECO:0000313" key="12">
    <source>
        <dbReference type="EMBL" id="RJG04377.1"/>
    </source>
</evidence>
<feature type="region of interest" description="Disordered" evidence="10">
    <location>
        <begin position="1"/>
        <end position="43"/>
    </location>
</feature>
<feature type="compositionally biased region" description="Low complexity" evidence="10">
    <location>
        <begin position="144"/>
        <end position="170"/>
    </location>
</feature>
<comment type="similarity">
    <text evidence="2">Belongs to the TonB family.</text>
</comment>
<evidence type="ECO:0000256" key="7">
    <source>
        <dbReference type="ARBA" id="ARBA00022927"/>
    </source>
</evidence>
<feature type="region of interest" description="Disordered" evidence="10">
    <location>
        <begin position="91"/>
        <end position="170"/>
    </location>
</feature>
<feature type="compositionally biased region" description="Pro residues" evidence="10">
    <location>
        <begin position="91"/>
        <end position="125"/>
    </location>
</feature>
<name>A0A3A3G788_9BURK</name>
<dbReference type="GO" id="GO:0031992">
    <property type="term" value="F:energy transducer activity"/>
    <property type="evidence" value="ECO:0007669"/>
    <property type="project" value="TreeGrafter"/>
</dbReference>
<dbReference type="AlphaFoldDB" id="A0A3A3G788"/>
<evidence type="ECO:0000256" key="4">
    <source>
        <dbReference type="ARBA" id="ARBA00022475"/>
    </source>
</evidence>
<evidence type="ECO:0000313" key="13">
    <source>
        <dbReference type="Proteomes" id="UP000266327"/>
    </source>
</evidence>
<protein>
    <submittedName>
        <fullName evidence="12">Energy transducer TonB</fullName>
    </submittedName>
</protein>
<dbReference type="NCBIfam" id="TIGR01352">
    <property type="entry name" value="tonB_Cterm"/>
    <property type="match status" value="1"/>
</dbReference>
<dbReference type="SUPFAM" id="SSF74653">
    <property type="entry name" value="TolA/TonB C-terminal domain"/>
    <property type="match status" value="1"/>
</dbReference>
<dbReference type="GO" id="GO:0015031">
    <property type="term" value="P:protein transport"/>
    <property type="evidence" value="ECO:0007669"/>
    <property type="project" value="UniProtKB-KW"/>
</dbReference>
<keyword evidence="8" id="KW-1133">Transmembrane helix</keyword>
<feature type="domain" description="TonB C-terminal" evidence="11">
    <location>
        <begin position="174"/>
        <end position="265"/>
    </location>
</feature>
<dbReference type="InterPro" id="IPR006260">
    <property type="entry name" value="TonB/TolA_C"/>
</dbReference>
<keyword evidence="9" id="KW-0472">Membrane</keyword>
<dbReference type="PRINTS" id="PR01217">
    <property type="entry name" value="PRICHEXTENSN"/>
</dbReference>
<reference evidence="13" key="1">
    <citation type="submission" date="2018-09" db="EMBL/GenBank/DDBJ databases">
        <authorList>
            <person name="Zhu H."/>
        </authorList>
    </citation>
    <scope>NUCLEOTIDE SEQUENCE [LARGE SCALE GENOMIC DNA]</scope>
    <source>
        <strain evidence="13">K1S02-23</strain>
    </source>
</reference>
<evidence type="ECO:0000256" key="10">
    <source>
        <dbReference type="SAM" id="MobiDB-lite"/>
    </source>
</evidence>
<gene>
    <name evidence="12" type="ORF">D3878_11710</name>
</gene>